<dbReference type="GO" id="GO:0016020">
    <property type="term" value="C:membrane"/>
    <property type="evidence" value="ECO:0007669"/>
    <property type="project" value="UniProtKB-SubCell"/>
</dbReference>
<comment type="subcellular location">
    <subcellularLocation>
        <location evidence="1">Membrane</location>
        <topology evidence="1">Single-pass membrane protein</topology>
    </subcellularLocation>
</comment>
<name>A0A194VZY2_CYTMA</name>
<dbReference type="AlphaFoldDB" id="A0A194VZY2"/>
<dbReference type="InterPro" id="IPR021765">
    <property type="entry name" value="UstYa-like"/>
</dbReference>
<feature type="transmembrane region" description="Helical" evidence="11">
    <location>
        <begin position="34"/>
        <end position="53"/>
    </location>
</feature>
<evidence type="ECO:0000256" key="11">
    <source>
        <dbReference type="SAM" id="Phobius"/>
    </source>
</evidence>
<dbReference type="GO" id="GO:0043386">
    <property type="term" value="P:mycotoxin biosynthetic process"/>
    <property type="evidence" value="ECO:0007669"/>
    <property type="project" value="InterPro"/>
</dbReference>
<protein>
    <recommendedName>
        <fullName evidence="14">Oxidase ustYa</fullName>
    </recommendedName>
</protein>
<feature type="compositionally biased region" description="Basic and acidic residues" evidence="10">
    <location>
        <begin position="64"/>
        <end position="75"/>
    </location>
</feature>
<dbReference type="PANTHER" id="PTHR33365">
    <property type="entry name" value="YALI0B05434P"/>
    <property type="match status" value="1"/>
</dbReference>
<organism evidence="12 13">
    <name type="scientific">Cytospora mali</name>
    <name type="common">Apple Valsa canker fungus</name>
    <name type="synonym">Valsa mali</name>
    <dbReference type="NCBI Taxonomy" id="578113"/>
    <lineage>
        <taxon>Eukaryota</taxon>
        <taxon>Fungi</taxon>
        <taxon>Dikarya</taxon>
        <taxon>Ascomycota</taxon>
        <taxon>Pezizomycotina</taxon>
        <taxon>Sordariomycetes</taxon>
        <taxon>Sordariomycetidae</taxon>
        <taxon>Diaporthales</taxon>
        <taxon>Cytosporaceae</taxon>
        <taxon>Cytospora</taxon>
    </lineage>
</organism>
<sequence>MGHDDYIAVPLDDGPGGYAQDAEQKRRRSSRYEAAKRTALLLILTMIIFGLGFCAGNRLGHSGDGRAGSSDDRVQSEVSTAEGEGSGGGLLSPRAFVPEFPIKEVQFNFPTPYENTSVEGDKLWDALMPRRAGMGILTPGFCKTDHLNAVGSGFVRVPYPRRFDMPASKAIEDDPEEAEIYSLSALHQLHCLGVIRDVIKKYEKHDKSRFAGAGHEYHCIDYIRQSIMCLGDTTLDFAEVQADGVRRGFSGANSTHQCRDWDALTAWAVENRAGDKKGIA</sequence>
<evidence type="ECO:0000256" key="2">
    <source>
        <dbReference type="ARBA" id="ARBA00004685"/>
    </source>
</evidence>
<keyword evidence="13" id="KW-1185">Reference proteome</keyword>
<evidence type="ECO:0000256" key="7">
    <source>
        <dbReference type="ARBA" id="ARBA00023136"/>
    </source>
</evidence>
<keyword evidence="7 11" id="KW-0472">Membrane</keyword>
<evidence type="ECO:0000313" key="13">
    <source>
        <dbReference type="Proteomes" id="UP000078559"/>
    </source>
</evidence>
<dbReference type="Proteomes" id="UP000078559">
    <property type="component" value="Chromosome 5"/>
</dbReference>
<evidence type="ECO:0000256" key="10">
    <source>
        <dbReference type="SAM" id="MobiDB-lite"/>
    </source>
</evidence>
<evidence type="ECO:0000256" key="9">
    <source>
        <dbReference type="ARBA" id="ARBA00035112"/>
    </source>
</evidence>
<keyword evidence="5" id="KW-0560">Oxidoreductase</keyword>
<keyword evidence="6" id="KW-0843">Virulence</keyword>
<proteinExistence type="inferred from homology"/>
<dbReference type="GO" id="GO:0016491">
    <property type="term" value="F:oxidoreductase activity"/>
    <property type="evidence" value="ECO:0007669"/>
    <property type="project" value="UniProtKB-KW"/>
</dbReference>
<evidence type="ECO:0000256" key="6">
    <source>
        <dbReference type="ARBA" id="ARBA00023026"/>
    </source>
</evidence>
<accession>A0A194VZY2</accession>
<comment type="similarity">
    <text evidence="9">Belongs to the ustYa family.</text>
</comment>
<evidence type="ECO:0000256" key="4">
    <source>
        <dbReference type="ARBA" id="ARBA00022989"/>
    </source>
</evidence>
<keyword evidence="3 11" id="KW-0812">Transmembrane</keyword>
<feature type="region of interest" description="Disordered" evidence="10">
    <location>
        <begin position="1"/>
        <end position="30"/>
    </location>
</feature>
<evidence type="ECO:0000256" key="3">
    <source>
        <dbReference type="ARBA" id="ARBA00022692"/>
    </source>
</evidence>
<feature type="region of interest" description="Disordered" evidence="10">
    <location>
        <begin position="64"/>
        <end position="91"/>
    </location>
</feature>
<evidence type="ECO:0000256" key="5">
    <source>
        <dbReference type="ARBA" id="ARBA00023002"/>
    </source>
</evidence>
<dbReference type="PANTHER" id="PTHR33365:SF11">
    <property type="entry name" value="TAT PATHWAY SIGNAL SEQUENCE"/>
    <property type="match status" value="1"/>
</dbReference>
<evidence type="ECO:0008006" key="14">
    <source>
        <dbReference type="Google" id="ProtNLM"/>
    </source>
</evidence>
<comment type="pathway">
    <text evidence="2">Mycotoxin biosynthesis.</text>
</comment>
<evidence type="ECO:0000256" key="8">
    <source>
        <dbReference type="ARBA" id="ARBA00023180"/>
    </source>
</evidence>
<keyword evidence="8" id="KW-0325">Glycoprotein</keyword>
<dbReference type="EMBL" id="CM003102">
    <property type="protein sequence ID" value="KUI69769.1"/>
    <property type="molecule type" value="Genomic_DNA"/>
</dbReference>
<evidence type="ECO:0000313" key="12">
    <source>
        <dbReference type="EMBL" id="KUI69769.1"/>
    </source>
</evidence>
<dbReference type="OrthoDB" id="3687641at2759"/>
<evidence type="ECO:0000256" key="1">
    <source>
        <dbReference type="ARBA" id="ARBA00004167"/>
    </source>
</evidence>
<keyword evidence="4 11" id="KW-1133">Transmembrane helix</keyword>
<gene>
    <name evidence="12" type="ORF">VM1G_04845</name>
</gene>
<reference evidence="12" key="1">
    <citation type="submission" date="2014-12" db="EMBL/GenBank/DDBJ databases">
        <title>Genome Sequence of Valsa Canker Pathogens Uncovers a Specific Adaption of Colonization on Woody Bark.</title>
        <authorList>
            <person name="Yin Z."/>
            <person name="Liu H."/>
            <person name="Gao X."/>
            <person name="Li Z."/>
            <person name="Song N."/>
            <person name="Ke X."/>
            <person name="Dai Q."/>
            <person name="Wu Y."/>
            <person name="Sun Y."/>
            <person name="Xu J.-R."/>
            <person name="Kang Z.K."/>
            <person name="Wang L."/>
            <person name="Huang L."/>
        </authorList>
    </citation>
    <scope>NUCLEOTIDE SEQUENCE [LARGE SCALE GENOMIC DNA]</scope>
    <source>
        <strain evidence="12">03-8</strain>
    </source>
</reference>
<dbReference type="Pfam" id="PF11807">
    <property type="entry name" value="UstYa"/>
    <property type="match status" value="1"/>
</dbReference>